<proteinExistence type="predicted"/>
<dbReference type="EMBL" id="DF237609">
    <property type="protein sequence ID" value="GAQ90598.1"/>
    <property type="molecule type" value="Genomic_DNA"/>
</dbReference>
<feature type="signal peptide" evidence="1">
    <location>
        <begin position="1"/>
        <end position="20"/>
    </location>
</feature>
<name>A0A1Y1IR33_KLENI</name>
<evidence type="ECO:0000256" key="1">
    <source>
        <dbReference type="SAM" id="SignalP"/>
    </source>
</evidence>
<evidence type="ECO:0000313" key="2">
    <source>
        <dbReference type="EMBL" id="GAQ90598.1"/>
    </source>
</evidence>
<dbReference type="OrthoDB" id="434253at2759"/>
<reference evidence="2 3" key="1">
    <citation type="journal article" date="2014" name="Nat. Commun.">
        <title>Klebsormidium flaccidum genome reveals primary factors for plant terrestrial adaptation.</title>
        <authorList>
            <person name="Hori K."/>
            <person name="Maruyama F."/>
            <person name="Fujisawa T."/>
            <person name="Togashi T."/>
            <person name="Yamamoto N."/>
            <person name="Seo M."/>
            <person name="Sato S."/>
            <person name="Yamada T."/>
            <person name="Mori H."/>
            <person name="Tajima N."/>
            <person name="Moriyama T."/>
            <person name="Ikeuchi M."/>
            <person name="Watanabe M."/>
            <person name="Wada H."/>
            <person name="Kobayashi K."/>
            <person name="Saito M."/>
            <person name="Masuda T."/>
            <person name="Sasaki-Sekimoto Y."/>
            <person name="Mashiguchi K."/>
            <person name="Awai K."/>
            <person name="Shimojima M."/>
            <person name="Masuda S."/>
            <person name="Iwai M."/>
            <person name="Nobusawa T."/>
            <person name="Narise T."/>
            <person name="Kondo S."/>
            <person name="Saito H."/>
            <person name="Sato R."/>
            <person name="Murakawa M."/>
            <person name="Ihara Y."/>
            <person name="Oshima-Yamada Y."/>
            <person name="Ohtaka K."/>
            <person name="Satoh M."/>
            <person name="Sonobe K."/>
            <person name="Ishii M."/>
            <person name="Ohtani R."/>
            <person name="Kanamori-Sato M."/>
            <person name="Honoki R."/>
            <person name="Miyazaki D."/>
            <person name="Mochizuki H."/>
            <person name="Umetsu J."/>
            <person name="Higashi K."/>
            <person name="Shibata D."/>
            <person name="Kamiya Y."/>
            <person name="Sato N."/>
            <person name="Nakamura Y."/>
            <person name="Tabata S."/>
            <person name="Ida S."/>
            <person name="Kurokawa K."/>
            <person name="Ohta H."/>
        </authorList>
    </citation>
    <scope>NUCLEOTIDE SEQUENCE [LARGE SCALE GENOMIC DNA]</scope>
    <source>
        <strain evidence="2 3">NIES-2285</strain>
    </source>
</reference>
<feature type="chain" id="PRO_5012417602" evidence="1">
    <location>
        <begin position="21"/>
        <end position="678"/>
    </location>
</feature>
<evidence type="ECO:0000313" key="3">
    <source>
        <dbReference type="Proteomes" id="UP000054558"/>
    </source>
</evidence>
<keyword evidence="3" id="KW-1185">Reference proteome</keyword>
<dbReference type="AlphaFoldDB" id="A0A1Y1IR33"/>
<dbReference type="Proteomes" id="UP000054558">
    <property type="component" value="Unassembled WGS sequence"/>
</dbReference>
<accession>A0A1Y1IR33</accession>
<keyword evidence="1" id="KW-0732">Signal</keyword>
<organism evidence="2 3">
    <name type="scientific">Klebsormidium nitens</name>
    <name type="common">Green alga</name>
    <name type="synonym">Ulothrix nitens</name>
    <dbReference type="NCBI Taxonomy" id="105231"/>
    <lineage>
        <taxon>Eukaryota</taxon>
        <taxon>Viridiplantae</taxon>
        <taxon>Streptophyta</taxon>
        <taxon>Klebsormidiophyceae</taxon>
        <taxon>Klebsormidiales</taxon>
        <taxon>Klebsormidiaceae</taxon>
        <taxon>Klebsormidium</taxon>
    </lineage>
</organism>
<sequence>MACLATRLLVAGILVTLARAATPNEKSPNFILFTKRYGTVSPAPFVINGTGIRAAQEEPDLMTSTNLTFVTSGESRHSERTQRQKPQFAKSEAFLDEGTTTQFTQGAPYPWPENLTVPRPAAPVTFFNVSFPPASDELLVFDGIENLDQQSAGTGVYANTNRALEPPDGGLCVGNGFVVQVVNSALAIFDSGSGEALVVPVALNQFFQMAPFRIPAPAVGAFLSDPRCVFDRDTGRFFVSILFASRDAAAGAFAAPTATLLAVSASGDPRAAFALFRLFTTNDGTNGTPDFRPVCPCLLDMPRVAVNGDALIIVGDSFVIANGSFFSTDVYAMDKFKLAAGDLAVLTAAYINSTATRVQGNSVALNVARVSPDEAFPSDARGVVYFAAALDIKCDGTPVRQLALFALVGTRALRALIPFVGGVQLVQSVIDSLIEYNNCQLGLSRTGGLPVTQRPGPRLLNTSAPLELLDSNGDSVREPVFANRSLFVALNTIVPGTATRPPTVGIAYFVITPSVTTAAERRKKKRHATSPDVTRRQPATVTGQVVTAGVIAAPNGNNVVFPAFAIGRNGRGVVGVTLSGPDFFPSVAYVHFDGSHGPSGDIILARPGAAPEDGVTGYVALARGFPQPVSRWGDYFMGTADEQSNLWFGVEYIPDRPRSRLANWGTGIVRVSALNGTE</sequence>
<dbReference type="OMA" id="NANDDRM"/>
<gene>
    <name evidence="2" type="ORF">KFL_006600030</name>
</gene>
<protein>
    <submittedName>
        <fullName evidence="2">Uncharacterized protein</fullName>
    </submittedName>
</protein>